<feature type="region of interest" description="Disordered" evidence="2">
    <location>
        <begin position="208"/>
        <end position="237"/>
    </location>
</feature>
<organism evidence="4 5">
    <name type="scientific">Torulaspora globosa</name>
    <dbReference type="NCBI Taxonomy" id="48254"/>
    <lineage>
        <taxon>Eukaryota</taxon>
        <taxon>Fungi</taxon>
        <taxon>Dikarya</taxon>
        <taxon>Ascomycota</taxon>
        <taxon>Saccharomycotina</taxon>
        <taxon>Saccharomycetes</taxon>
        <taxon>Saccharomycetales</taxon>
        <taxon>Saccharomycetaceae</taxon>
        <taxon>Torulaspora</taxon>
    </lineage>
</organism>
<feature type="chain" id="PRO_5028852356" evidence="3">
    <location>
        <begin position="20"/>
        <end position="556"/>
    </location>
</feature>
<dbReference type="SUPFAM" id="SSF111384">
    <property type="entry name" value="OmpH-like"/>
    <property type="match status" value="1"/>
</dbReference>
<keyword evidence="1" id="KW-0175">Coiled coil</keyword>
<feature type="region of interest" description="Disordered" evidence="2">
    <location>
        <begin position="514"/>
        <end position="556"/>
    </location>
</feature>
<dbReference type="AlphaFoldDB" id="A0A7H9HQI9"/>
<sequence>MRFVARFAVLLAALTVSLHYYCRVSECSLELQKACLYTSPAGIDRLLVENNGFYRDQLHPVVVLVRDEYEKRVEPHILRLGSDLYRKVYVPVTVCARDGYNSIDLSSYSEWILRQLARLCRRVVFYYNVTLRPSLQKIVYYCKLDEVCSKVHAKVGPFLEKLRFIWHYLRPLTERARSSVEQGYSELKSKYYGSSHWMSGSFYEKTGSEESLSGSDSESEVDSDDEDENGDIETSTMTSTVIVTVTMDEQAVASPTDTNLEEISELETLQDEFDAWSNLIDQKSSNIITMFNKDTEKASQAEIEKVEAEIQDKTQQLSQLAQTYFQRLTKSIQDINCTAEFDPNSGELIYFDSTGTTQLATYITRPLVRAIFKEAHADLEKMTQAIEHDLQQLTSRVEAAVHDTREDILELYEEWGDVMITEWSKRLAYVDVVSAHFDTNPQQDISSENWKRFLQLKKQVIRARDQLAQAPAELTAFKKFINKAQLVLQTVTKESGEYLYILRARANLAFQERERQEREKSVHSSNQTISNATPDHIQDPVHKPIQESVPISEDQE</sequence>
<accession>A0A7H9HQI9</accession>
<evidence type="ECO:0000313" key="5">
    <source>
        <dbReference type="Proteomes" id="UP000510647"/>
    </source>
</evidence>
<reference evidence="4 5" key="1">
    <citation type="submission" date="2020-06" db="EMBL/GenBank/DDBJ databases">
        <title>The yeast mating-type switching endonuclease HO is a domesticated member of an unorthodox homing genetic element family.</title>
        <authorList>
            <person name="Coughlan A.Y."/>
            <person name="Lombardi L."/>
            <person name="Braun-Galleani S."/>
            <person name="Martos A.R."/>
            <person name="Galeote V."/>
            <person name="Bigey F."/>
            <person name="Dequin S."/>
            <person name="Byrne K.P."/>
            <person name="Wolfe K.H."/>
        </authorList>
    </citation>
    <scope>NUCLEOTIDE SEQUENCE [LARGE SCALE GENOMIC DNA]</scope>
    <source>
        <strain evidence="4 5">CBS2947</strain>
    </source>
</reference>
<dbReference type="OrthoDB" id="3260408at2759"/>
<dbReference type="EMBL" id="CP059270">
    <property type="protein sequence ID" value="QLQ80054.1"/>
    <property type="molecule type" value="Genomic_DNA"/>
</dbReference>
<gene>
    <name evidence="4" type="ORF">HG537_0D00540</name>
</gene>
<keyword evidence="3" id="KW-0732">Signal</keyword>
<feature type="signal peptide" evidence="3">
    <location>
        <begin position="1"/>
        <end position="19"/>
    </location>
</feature>
<feature type="compositionally biased region" description="Basic and acidic residues" evidence="2">
    <location>
        <begin position="536"/>
        <end position="545"/>
    </location>
</feature>
<protein>
    <submittedName>
        <fullName evidence="4">Uncharacterized protein</fullName>
    </submittedName>
</protein>
<evidence type="ECO:0000256" key="1">
    <source>
        <dbReference type="SAM" id="Coils"/>
    </source>
</evidence>
<evidence type="ECO:0000256" key="3">
    <source>
        <dbReference type="SAM" id="SignalP"/>
    </source>
</evidence>
<name>A0A7H9HQI9_9SACH</name>
<proteinExistence type="predicted"/>
<dbReference type="InterPro" id="IPR024930">
    <property type="entry name" value="Skp_dom_sf"/>
</dbReference>
<feature type="compositionally biased region" description="Polar residues" evidence="2">
    <location>
        <begin position="523"/>
        <end position="533"/>
    </location>
</feature>
<dbReference type="Proteomes" id="UP000510647">
    <property type="component" value="Chromosome 4"/>
</dbReference>
<keyword evidence="5" id="KW-1185">Reference proteome</keyword>
<feature type="compositionally biased region" description="Acidic residues" evidence="2">
    <location>
        <begin position="217"/>
        <end position="231"/>
    </location>
</feature>
<evidence type="ECO:0000313" key="4">
    <source>
        <dbReference type="EMBL" id="QLQ80054.1"/>
    </source>
</evidence>
<feature type="coiled-coil region" evidence="1">
    <location>
        <begin position="266"/>
        <end position="323"/>
    </location>
</feature>
<evidence type="ECO:0000256" key="2">
    <source>
        <dbReference type="SAM" id="MobiDB-lite"/>
    </source>
</evidence>